<dbReference type="Proteomes" id="UP001060085">
    <property type="component" value="Linkage Group LG01"/>
</dbReference>
<keyword evidence="2" id="KW-1185">Reference proteome</keyword>
<dbReference type="EMBL" id="CM044701">
    <property type="protein sequence ID" value="KAI5684240.1"/>
    <property type="molecule type" value="Genomic_DNA"/>
</dbReference>
<accession>A0ACC0CH69</accession>
<evidence type="ECO:0000313" key="2">
    <source>
        <dbReference type="Proteomes" id="UP001060085"/>
    </source>
</evidence>
<organism evidence="1 2">
    <name type="scientific">Catharanthus roseus</name>
    <name type="common">Madagascar periwinkle</name>
    <name type="synonym">Vinca rosea</name>
    <dbReference type="NCBI Taxonomy" id="4058"/>
    <lineage>
        <taxon>Eukaryota</taxon>
        <taxon>Viridiplantae</taxon>
        <taxon>Streptophyta</taxon>
        <taxon>Embryophyta</taxon>
        <taxon>Tracheophyta</taxon>
        <taxon>Spermatophyta</taxon>
        <taxon>Magnoliopsida</taxon>
        <taxon>eudicotyledons</taxon>
        <taxon>Gunneridae</taxon>
        <taxon>Pentapetalae</taxon>
        <taxon>asterids</taxon>
        <taxon>lamiids</taxon>
        <taxon>Gentianales</taxon>
        <taxon>Apocynaceae</taxon>
        <taxon>Rauvolfioideae</taxon>
        <taxon>Vinceae</taxon>
        <taxon>Catharanthinae</taxon>
        <taxon>Catharanthus</taxon>
    </lineage>
</organism>
<name>A0ACC0CH69_CATRO</name>
<evidence type="ECO:0000313" key="1">
    <source>
        <dbReference type="EMBL" id="KAI5684240.1"/>
    </source>
</evidence>
<sequence length="373" mass="40954">MILQGLCFTLSFSSHTANQNFPSLSINPKHNMSMRRFLANSIYKFPCRRSSASSCSLPFPLMMRNGNQLVTYHHSPRLFSTKILSSSNASEFDFNAYSLDKINSINQALDESVPLKEPLKVHEAMRYSLLSKCTRIFPLLCIASCELVGGTESTVMPVACAMEMFVAGWLVADDLPCMDNDDFRRGKLSTHKVFGESMAILVSYSLFALAFEHIAKVTKLGVPSANIVRVLSESARLLIGAEGVAGGQAADMDAQGKSGIGIEQVEYIYLHKSSAVFEGSAVAGAIIGGASEEEINRLRKYSKYAGLIFQIKDDILDEENDLIADKLTYPKLIGKEKSMKVLEKLIGEAEDQLEGFDPEKAAPLKALVHYIAN</sequence>
<proteinExistence type="predicted"/>
<comment type="caution">
    <text evidence="1">The sequence shown here is derived from an EMBL/GenBank/DDBJ whole genome shotgun (WGS) entry which is preliminary data.</text>
</comment>
<gene>
    <name evidence="1" type="ORF">M9H77_05468</name>
</gene>
<protein>
    <submittedName>
        <fullName evidence="1">Uncharacterized protein</fullName>
    </submittedName>
</protein>
<reference evidence="2" key="1">
    <citation type="journal article" date="2023" name="Nat. Plants">
        <title>Single-cell RNA sequencing provides a high-resolution roadmap for understanding the multicellular compartmentation of specialized metabolism.</title>
        <authorList>
            <person name="Sun S."/>
            <person name="Shen X."/>
            <person name="Li Y."/>
            <person name="Li Y."/>
            <person name="Wang S."/>
            <person name="Li R."/>
            <person name="Zhang H."/>
            <person name="Shen G."/>
            <person name="Guo B."/>
            <person name="Wei J."/>
            <person name="Xu J."/>
            <person name="St-Pierre B."/>
            <person name="Chen S."/>
            <person name="Sun C."/>
        </authorList>
    </citation>
    <scope>NUCLEOTIDE SEQUENCE [LARGE SCALE GENOMIC DNA]</scope>
</reference>